<evidence type="ECO:0000256" key="1">
    <source>
        <dbReference type="SAM" id="MobiDB-lite"/>
    </source>
</evidence>
<dbReference type="EMBL" id="LT559118">
    <property type="protein sequence ID" value="SBO95892.1"/>
    <property type="molecule type" value="Genomic_DNA"/>
</dbReference>
<sequence>MNPQAFQQRIEQTALSLWELGDLLGIHPHHLHTGDVPGLTALPAQVIIDLARRLDLHPADLIEALDPPTPARCTTAAAADTAADTAQPDLNTDALTVLTALATTSIPLTADELATALRWTLDRITTALSHAHAHPALAGPVALRRVPPDGWAVSARLDVLTDDQRRALADNVRYRAPLTDDQANTLLAAYVLHSHGEYDSWRQDHLDAEQALKDGGLIHSQNGPHRVSLDDDVRFSLDHRPSAPADTHAQRDGFRAARHSASPPDVSD</sequence>
<evidence type="ECO:0000313" key="2">
    <source>
        <dbReference type="EMBL" id="SBO95892.1"/>
    </source>
</evidence>
<reference evidence="2" key="1">
    <citation type="submission" date="2016-04" db="EMBL/GenBank/DDBJ databases">
        <authorList>
            <person name="Evans L.H."/>
            <person name="Alamgir A."/>
            <person name="Owens N."/>
            <person name="Weber N.D."/>
            <person name="Virtaneva K."/>
            <person name="Barbian K."/>
            <person name="Babar A."/>
            <person name="Rosenke K."/>
        </authorList>
    </citation>
    <scope>NUCLEOTIDE SEQUENCE</scope>
    <source>
        <strain evidence="2">Nono1</strain>
    </source>
</reference>
<proteinExistence type="predicted"/>
<name>A0A1M4EAY2_9ACTN</name>
<organism evidence="2">
    <name type="scientific">Nonomuraea gerenzanensis</name>
    <dbReference type="NCBI Taxonomy" id="93944"/>
    <lineage>
        <taxon>Bacteria</taxon>
        <taxon>Bacillati</taxon>
        <taxon>Actinomycetota</taxon>
        <taxon>Actinomycetes</taxon>
        <taxon>Streptosporangiales</taxon>
        <taxon>Streptosporangiaceae</taxon>
        <taxon>Nonomuraea</taxon>
    </lineage>
</organism>
<protein>
    <submittedName>
        <fullName evidence="2">Uncharacterized protein</fullName>
    </submittedName>
</protein>
<gene>
    <name evidence="2" type="ORF">BN4615_P5408</name>
</gene>
<accession>A0A1M4EAY2</accession>
<dbReference type="RefSeq" id="WP_263657510.1">
    <property type="nucleotide sequence ID" value="NZ_CP084058.1"/>
</dbReference>
<feature type="region of interest" description="Disordered" evidence="1">
    <location>
        <begin position="236"/>
        <end position="268"/>
    </location>
</feature>
<dbReference type="AlphaFoldDB" id="A0A1M4EAY2"/>